<dbReference type="SUPFAM" id="SSF52467">
    <property type="entry name" value="DHS-like NAD/FAD-binding domain"/>
    <property type="match status" value="1"/>
</dbReference>
<keyword evidence="2" id="KW-0808">Transferase</keyword>
<dbReference type="PANTHER" id="PTHR11085">
    <property type="entry name" value="NAD-DEPENDENT PROTEIN DEACYLASE SIRTUIN-5, MITOCHONDRIAL-RELATED"/>
    <property type="match status" value="1"/>
</dbReference>
<evidence type="ECO:0000313" key="8">
    <source>
        <dbReference type="Proteomes" id="UP001151002"/>
    </source>
</evidence>
<keyword evidence="8" id="KW-1185">Reference proteome</keyword>
<keyword evidence="3" id="KW-0520">NAD</keyword>
<feature type="compositionally biased region" description="Low complexity" evidence="5">
    <location>
        <begin position="82"/>
        <end position="100"/>
    </location>
</feature>
<dbReference type="Gene3D" id="3.40.50.1220">
    <property type="entry name" value="TPP-binding domain"/>
    <property type="match status" value="1"/>
</dbReference>
<comment type="caution">
    <text evidence="7">The sequence shown here is derived from an EMBL/GenBank/DDBJ whole genome shotgun (WGS) entry which is preliminary data.</text>
</comment>
<dbReference type="Proteomes" id="UP001151002">
    <property type="component" value="Unassembled WGS sequence"/>
</dbReference>
<dbReference type="PANTHER" id="PTHR11085:SF10">
    <property type="entry name" value="NAD-DEPENDENT PROTEIN DEACYLASE SIRTUIN-5, MITOCHONDRIAL-RELATED"/>
    <property type="match status" value="1"/>
</dbReference>
<accession>A0ABT4BFQ1</accession>
<sequence length="112" mass="11367">MDPRSTPAAALSTPAAELSAAAAKRAAAALIAGAERLVVFTGAGMSAESGVPTFRDALTGLWAQYDAQALATPEAFERTRRWSGAGTSGGASWSSGSTRTPATRRWPGGSAR</sequence>
<evidence type="ECO:0000259" key="6">
    <source>
        <dbReference type="PROSITE" id="PS50305"/>
    </source>
</evidence>
<protein>
    <recommendedName>
        <fullName evidence="1">protein acetyllysine N-acetyltransferase</fullName>
        <ecNumber evidence="1">2.3.1.286</ecNumber>
    </recommendedName>
</protein>
<feature type="region of interest" description="Disordered" evidence="5">
    <location>
        <begin position="76"/>
        <end position="112"/>
    </location>
</feature>
<comment type="caution">
    <text evidence="4">Lacks conserved residue(s) required for the propagation of feature annotation.</text>
</comment>
<evidence type="ECO:0000256" key="5">
    <source>
        <dbReference type="SAM" id="MobiDB-lite"/>
    </source>
</evidence>
<evidence type="ECO:0000313" key="7">
    <source>
        <dbReference type="EMBL" id="MCY1145376.1"/>
    </source>
</evidence>
<dbReference type="InterPro" id="IPR026590">
    <property type="entry name" value="Ssirtuin_cat_dom"/>
</dbReference>
<organism evidence="7 8">
    <name type="scientific">Paractinoplanes pyxinae</name>
    <dbReference type="NCBI Taxonomy" id="2997416"/>
    <lineage>
        <taxon>Bacteria</taxon>
        <taxon>Bacillati</taxon>
        <taxon>Actinomycetota</taxon>
        <taxon>Actinomycetes</taxon>
        <taxon>Micromonosporales</taxon>
        <taxon>Micromonosporaceae</taxon>
        <taxon>Paractinoplanes</taxon>
    </lineage>
</organism>
<gene>
    <name evidence="7" type="ORF">OWR29_45870</name>
</gene>
<dbReference type="EMBL" id="JAPNTZ010000025">
    <property type="protein sequence ID" value="MCY1145376.1"/>
    <property type="molecule type" value="Genomic_DNA"/>
</dbReference>
<evidence type="ECO:0000256" key="3">
    <source>
        <dbReference type="ARBA" id="ARBA00023027"/>
    </source>
</evidence>
<dbReference type="InterPro" id="IPR050134">
    <property type="entry name" value="NAD-dep_sirtuin_deacylases"/>
</dbReference>
<reference evidence="7" key="1">
    <citation type="submission" date="2022-11" db="EMBL/GenBank/DDBJ databases">
        <authorList>
            <person name="Somphong A."/>
            <person name="Phongsopitanun W."/>
        </authorList>
    </citation>
    <scope>NUCLEOTIDE SEQUENCE</scope>
    <source>
        <strain evidence="7">Pm04-4</strain>
    </source>
</reference>
<dbReference type="InterPro" id="IPR029035">
    <property type="entry name" value="DHS-like_NAD/FAD-binding_dom"/>
</dbReference>
<evidence type="ECO:0000256" key="1">
    <source>
        <dbReference type="ARBA" id="ARBA00012928"/>
    </source>
</evidence>
<dbReference type="InterPro" id="IPR003000">
    <property type="entry name" value="Sirtuin"/>
</dbReference>
<evidence type="ECO:0000256" key="4">
    <source>
        <dbReference type="PROSITE-ProRule" id="PRU00236"/>
    </source>
</evidence>
<proteinExistence type="predicted"/>
<feature type="domain" description="Deacetylase sirtuin-type" evidence="6">
    <location>
        <begin position="15"/>
        <end position="112"/>
    </location>
</feature>
<dbReference type="EC" id="2.3.1.286" evidence="1"/>
<name>A0ABT4BFQ1_9ACTN</name>
<evidence type="ECO:0000256" key="2">
    <source>
        <dbReference type="ARBA" id="ARBA00022679"/>
    </source>
</evidence>
<dbReference type="Pfam" id="PF02146">
    <property type="entry name" value="SIR2"/>
    <property type="match status" value="1"/>
</dbReference>
<dbReference type="PROSITE" id="PS50305">
    <property type="entry name" value="SIRTUIN"/>
    <property type="match status" value="1"/>
</dbReference>